<protein>
    <submittedName>
        <fullName evidence="3">Transcriptional regulatory protein ZraR</fullName>
    </submittedName>
</protein>
<sequence length="229" mass="26018">MALLKEDEERRVLVIDDDEGDCCLVEDILNEDGLQVVKAVGGEMGIRILSEEEFPVIITDLRMPDVDGMAVIDFVRKRQMESLIVVITGFASVDSVIEALRLGAYDYILKPFGADLLRFTVQRAFDYISLRNEKDRLKFFELVTQLASTTAHEVFQPLTVLLGEAKGIVRDAQDPHIREMADHILTEARKIRDIVRKMDNLNEYVIKTFPGGHSILDIERGSSHQEDRE</sequence>
<dbReference type="InterPro" id="IPR050595">
    <property type="entry name" value="Bact_response_regulator"/>
</dbReference>
<dbReference type="InterPro" id="IPR011006">
    <property type="entry name" value="CheY-like_superfamily"/>
</dbReference>
<dbReference type="CDD" id="cd00082">
    <property type="entry name" value="HisKA"/>
    <property type="match status" value="1"/>
</dbReference>
<dbReference type="InterPro" id="IPR001789">
    <property type="entry name" value="Sig_transdc_resp-reg_receiver"/>
</dbReference>
<name>A0A485LUL9_9ZZZZ</name>
<dbReference type="EMBL" id="CAADRM010000016">
    <property type="protein sequence ID" value="VFU11692.1"/>
    <property type="molecule type" value="Genomic_DNA"/>
</dbReference>
<dbReference type="PROSITE" id="PS50110">
    <property type="entry name" value="RESPONSE_REGULATORY"/>
    <property type="match status" value="1"/>
</dbReference>
<dbReference type="InterPro" id="IPR003661">
    <property type="entry name" value="HisK_dim/P_dom"/>
</dbReference>
<evidence type="ECO:0000259" key="2">
    <source>
        <dbReference type="PROSITE" id="PS50110"/>
    </source>
</evidence>
<dbReference type="Gene3D" id="1.10.287.130">
    <property type="match status" value="1"/>
</dbReference>
<organism evidence="3">
    <name type="scientific">anaerobic digester metagenome</name>
    <dbReference type="NCBI Taxonomy" id="1263854"/>
    <lineage>
        <taxon>unclassified sequences</taxon>
        <taxon>metagenomes</taxon>
        <taxon>ecological metagenomes</taxon>
    </lineage>
</organism>
<feature type="domain" description="Response regulatory" evidence="2">
    <location>
        <begin position="11"/>
        <end position="125"/>
    </location>
</feature>
<accession>A0A485LUL9</accession>
<proteinExistence type="predicted"/>
<dbReference type="SUPFAM" id="SSF47384">
    <property type="entry name" value="Homodimeric domain of signal transducing histidine kinase"/>
    <property type="match status" value="1"/>
</dbReference>
<dbReference type="GO" id="GO:0000155">
    <property type="term" value="F:phosphorelay sensor kinase activity"/>
    <property type="evidence" value="ECO:0007669"/>
    <property type="project" value="InterPro"/>
</dbReference>
<evidence type="ECO:0000256" key="1">
    <source>
        <dbReference type="ARBA" id="ARBA00022553"/>
    </source>
</evidence>
<keyword evidence="1" id="KW-0597">Phosphoprotein</keyword>
<dbReference type="PANTHER" id="PTHR44591:SF25">
    <property type="entry name" value="CHEMOTAXIS TWO-COMPONENT RESPONSE REGULATOR"/>
    <property type="match status" value="1"/>
</dbReference>
<dbReference type="Pfam" id="PF00072">
    <property type="entry name" value="Response_reg"/>
    <property type="match status" value="1"/>
</dbReference>
<dbReference type="InterPro" id="IPR036097">
    <property type="entry name" value="HisK_dim/P_sf"/>
</dbReference>
<dbReference type="Gene3D" id="3.40.50.2300">
    <property type="match status" value="1"/>
</dbReference>
<dbReference type="PANTHER" id="PTHR44591">
    <property type="entry name" value="STRESS RESPONSE REGULATOR PROTEIN 1"/>
    <property type="match status" value="1"/>
</dbReference>
<evidence type="ECO:0000313" key="3">
    <source>
        <dbReference type="EMBL" id="VFU11692.1"/>
    </source>
</evidence>
<reference evidence="3" key="1">
    <citation type="submission" date="2019-03" db="EMBL/GenBank/DDBJ databases">
        <authorList>
            <person name="Hao L."/>
        </authorList>
    </citation>
    <scope>NUCLEOTIDE SEQUENCE</scope>
</reference>
<gene>
    <name evidence="3" type="primary">zraR</name>
    <name evidence="3" type="ORF">SCFA_1120006</name>
</gene>
<dbReference type="SMART" id="SM00448">
    <property type="entry name" value="REC"/>
    <property type="match status" value="1"/>
</dbReference>
<dbReference type="SUPFAM" id="SSF52172">
    <property type="entry name" value="CheY-like"/>
    <property type="match status" value="1"/>
</dbReference>
<dbReference type="AlphaFoldDB" id="A0A485LUL9"/>